<gene>
    <name evidence="1" type="ORF">BV25DRAFT_222841</name>
</gene>
<protein>
    <submittedName>
        <fullName evidence="1">Uncharacterized protein</fullName>
    </submittedName>
</protein>
<accession>A0ACB8T864</accession>
<dbReference type="EMBL" id="MU277197">
    <property type="protein sequence ID" value="KAI0064978.1"/>
    <property type="molecule type" value="Genomic_DNA"/>
</dbReference>
<proteinExistence type="predicted"/>
<evidence type="ECO:0000313" key="2">
    <source>
        <dbReference type="Proteomes" id="UP000814140"/>
    </source>
</evidence>
<reference evidence="1" key="1">
    <citation type="submission" date="2021-03" db="EMBL/GenBank/DDBJ databases">
        <authorList>
            <consortium name="DOE Joint Genome Institute"/>
            <person name="Ahrendt S."/>
            <person name="Looney B.P."/>
            <person name="Miyauchi S."/>
            <person name="Morin E."/>
            <person name="Drula E."/>
            <person name="Courty P.E."/>
            <person name="Chicoki N."/>
            <person name="Fauchery L."/>
            <person name="Kohler A."/>
            <person name="Kuo A."/>
            <person name="Labutti K."/>
            <person name="Pangilinan J."/>
            <person name="Lipzen A."/>
            <person name="Riley R."/>
            <person name="Andreopoulos W."/>
            <person name="He G."/>
            <person name="Johnson J."/>
            <person name="Barry K.W."/>
            <person name="Grigoriev I.V."/>
            <person name="Nagy L."/>
            <person name="Hibbett D."/>
            <person name="Henrissat B."/>
            <person name="Matheny P.B."/>
            <person name="Labbe J."/>
            <person name="Martin F."/>
        </authorList>
    </citation>
    <scope>NUCLEOTIDE SEQUENCE</scope>
    <source>
        <strain evidence="1">HHB10654</strain>
    </source>
</reference>
<organism evidence="1 2">
    <name type="scientific">Artomyces pyxidatus</name>
    <dbReference type="NCBI Taxonomy" id="48021"/>
    <lineage>
        <taxon>Eukaryota</taxon>
        <taxon>Fungi</taxon>
        <taxon>Dikarya</taxon>
        <taxon>Basidiomycota</taxon>
        <taxon>Agaricomycotina</taxon>
        <taxon>Agaricomycetes</taxon>
        <taxon>Russulales</taxon>
        <taxon>Auriscalpiaceae</taxon>
        <taxon>Artomyces</taxon>
    </lineage>
</organism>
<name>A0ACB8T864_9AGAM</name>
<keyword evidence="2" id="KW-1185">Reference proteome</keyword>
<evidence type="ECO:0000313" key="1">
    <source>
        <dbReference type="EMBL" id="KAI0064978.1"/>
    </source>
</evidence>
<reference evidence="1" key="2">
    <citation type="journal article" date="2022" name="New Phytol.">
        <title>Evolutionary transition to the ectomycorrhizal habit in the genomes of a hyperdiverse lineage of mushroom-forming fungi.</title>
        <authorList>
            <person name="Looney B."/>
            <person name="Miyauchi S."/>
            <person name="Morin E."/>
            <person name="Drula E."/>
            <person name="Courty P.E."/>
            <person name="Kohler A."/>
            <person name="Kuo A."/>
            <person name="LaButti K."/>
            <person name="Pangilinan J."/>
            <person name="Lipzen A."/>
            <person name="Riley R."/>
            <person name="Andreopoulos W."/>
            <person name="He G."/>
            <person name="Johnson J."/>
            <person name="Nolan M."/>
            <person name="Tritt A."/>
            <person name="Barry K.W."/>
            <person name="Grigoriev I.V."/>
            <person name="Nagy L.G."/>
            <person name="Hibbett D."/>
            <person name="Henrissat B."/>
            <person name="Matheny P.B."/>
            <person name="Labbe J."/>
            <person name="Martin F.M."/>
        </authorList>
    </citation>
    <scope>NUCLEOTIDE SEQUENCE</scope>
    <source>
        <strain evidence="1">HHB10654</strain>
    </source>
</reference>
<sequence>MFRCISLVVCNNVFLHVHAIKIDRVTVRARCRRPSAVFKFFEPEVRDGSRRNEMVMSRLLQGRKDKCALPTFLGTRGCWEINIQWRAQRQSECTYASLALPVHTRFPTHPCARSWPTTYTRG</sequence>
<dbReference type="Proteomes" id="UP000814140">
    <property type="component" value="Unassembled WGS sequence"/>
</dbReference>
<comment type="caution">
    <text evidence="1">The sequence shown here is derived from an EMBL/GenBank/DDBJ whole genome shotgun (WGS) entry which is preliminary data.</text>
</comment>